<feature type="transmembrane region" description="Helical" evidence="9">
    <location>
        <begin position="314"/>
        <end position="337"/>
    </location>
</feature>
<evidence type="ECO:0000256" key="8">
    <source>
        <dbReference type="ARBA" id="ARBA00038435"/>
    </source>
</evidence>
<dbReference type="eggNOG" id="COG1757">
    <property type="taxonomic scope" value="Bacteria"/>
</dbReference>
<gene>
    <name evidence="13" type="ORF">AJ85_20800</name>
    <name evidence="11" type="ORF">BalcAV1149</name>
    <name evidence="12" type="ORF">BALCAV_0213990</name>
</gene>
<dbReference type="STRING" id="1218173.BALCAV_0213990"/>
<organism evidence="12 14">
    <name type="scientific">Alkalihalobacillus alcalophilus ATCC 27647 = CGMCC 1.3604</name>
    <dbReference type="NCBI Taxonomy" id="1218173"/>
    <lineage>
        <taxon>Bacteria</taxon>
        <taxon>Bacillati</taxon>
        <taxon>Bacillota</taxon>
        <taxon>Bacilli</taxon>
        <taxon>Bacillales</taxon>
        <taxon>Bacillaceae</taxon>
        <taxon>Alkalihalobacillus</taxon>
    </lineage>
</organism>
<evidence type="ECO:0000256" key="6">
    <source>
        <dbReference type="ARBA" id="ARBA00022989"/>
    </source>
</evidence>
<reference evidence="11" key="1">
    <citation type="submission" date="2012-07" db="EMBL/GenBank/DDBJ databases">
        <title>A Draft Genome for Bacillus alcalophilus strain ATCC 27647.</title>
        <authorList>
            <person name="Attie O."/>
            <person name="Jayaprakash A."/>
            <person name="Sachidanandam R."/>
            <person name="Shah H."/>
            <person name="Paulsen I."/>
            <person name="Morino M."/>
            <person name="Ito M."/>
            <person name="Krulwich T."/>
        </authorList>
    </citation>
    <scope>NUCLEOTIDE SEQUENCE</scope>
    <source>
        <strain evidence="11">ATCC 27647</strain>
    </source>
</reference>
<keyword evidence="4" id="KW-1003">Cell membrane</keyword>
<evidence type="ECO:0000259" key="10">
    <source>
        <dbReference type="Pfam" id="PF03553"/>
    </source>
</evidence>
<protein>
    <submittedName>
        <fullName evidence="11">Sodium ion:proton antiporter transporter</fullName>
    </submittedName>
    <submittedName>
        <fullName evidence="12">Sodium:proton antiporter</fullName>
    </submittedName>
</protein>
<feature type="transmembrane region" description="Helical" evidence="9">
    <location>
        <begin position="194"/>
        <end position="212"/>
    </location>
</feature>
<evidence type="ECO:0000313" key="14">
    <source>
        <dbReference type="Proteomes" id="UP000002754"/>
    </source>
</evidence>
<evidence type="ECO:0000256" key="5">
    <source>
        <dbReference type="ARBA" id="ARBA00022692"/>
    </source>
</evidence>
<reference evidence="13 15" key="3">
    <citation type="submission" date="2014-01" db="EMBL/GenBank/DDBJ databases">
        <title>Draft genome sequencing of Bacillus alcalophilus CGMCC 1.3604.</title>
        <authorList>
            <person name="Yang J."/>
            <person name="Diao L."/>
            <person name="Yang S."/>
        </authorList>
    </citation>
    <scope>NUCLEOTIDE SEQUENCE [LARGE SCALE GENOMIC DNA]</scope>
    <source>
        <strain evidence="13 15">CGMCC 1.3604</strain>
    </source>
</reference>
<keyword evidence="2" id="KW-0813">Transport</keyword>
<feature type="transmembrane region" description="Helical" evidence="9">
    <location>
        <begin position="260"/>
        <end position="280"/>
    </location>
</feature>
<feature type="transmembrane region" description="Helical" evidence="9">
    <location>
        <begin position="404"/>
        <end position="426"/>
    </location>
</feature>
<comment type="similarity">
    <text evidence="8">Belongs to the NhaC Na(+)/H(+) (TC 2.A.35) antiporter family.</text>
</comment>
<evidence type="ECO:0000313" key="11">
    <source>
        <dbReference type="EMBL" id="AFV25716.1"/>
    </source>
</evidence>
<dbReference type="EMBL" id="JALP01000300">
    <property type="protein sequence ID" value="THG88839.1"/>
    <property type="molecule type" value="Genomic_DNA"/>
</dbReference>
<evidence type="ECO:0000256" key="2">
    <source>
        <dbReference type="ARBA" id="ARBA00022448"/>
    </source>
</evidence>
<evidence type="ECO:0000256" key="7">
    <source>
        <dbReference type="ARBA" id="ARBA00023136"/>
    </source>
</evidence>
<feature type="transmembrane region" description="Helical" evidence="9">
    <location>
        <begin position="432"/>
        <end position="454"/>
    </location>
</feature>
<feature type="domain" description="Na+/H+ antiporter NhaC-like C-terminal" evidence="10">
    <location>
        <begin position="162"/>
        <end position="454"/>
    </location>
</feature>
<proteinExistence type="inferred from homology"/>
<evidence type="ECO:0000313" key="12">
    <source>
        <dbReference type="EMBL" id="KGA96843.1"/>
    </source>
</evidence>
<keyword evidence="6 9" id="KW-1133">Transmembrane helix</keyword>
<evidence type="ECO:0000256" key="3">
    <source>
        <dbReference type="ARBA" id="ARBA00022449"/>
    </source>
</evidence>
<dbReference type="InterPro" id="IPR018461">
    <property type="entry name" value="Na/H_Antiport_NhaC-like_C"/>
</dbReference>
<keyword evidence="14" id="KW-1185">Reference proteome</keyword>
<accession>J8TM22</accession>
<dbReference type="RefSeq" id="WP_003321641.1">
    <property type="nucleotide sequence ID" value="NZ_ALPT02000045.1"/>
</dbReference>
<comment type="subcellular location">
    <subcellularLocation>
        <location evidence="1">Cell membrane</location>
        <topology evidence="1">Multi-pass membrane protein</topology>
    </subcellularLocation>
</comment>
<reference evidence="12 14" key="2">
    <citation type="journal article" date="2014" name="Genome Announc.">
        <title>Draft Genome Sequence of Bacillus alcalophilus AV1934, a Classic Alkaliphile Isolated from Human Feces in 1934.</title>
        <authorList>
            <person name="Attie O."/>
            <person name="Jayaprakash A."/>
            <person name="Shah H."/>
            <person name="Paulsen I.T."/>
            <person name="Morino M."/>
            <person name="Takahashi Y."/>
            <person name="Narumi I."/>
            <person name="Sachidanandam R."/>
            <person name="Satoh K."/>
            <person name="Ito M."/>
            <person name="Krulwich T.A."/>
        </authorList>
    </citation>
    <scope>NUCLEOTIDE SEQUENCE [LARGE SCALE GENOMIC DNA]</scope>
    <source>
        <strain evidence="12 14">AV1934</strain>
    </source>
</reference>
<dbReference type="NCBIfam" id="TIGR00931">
    <property type="entry name" value="antiport_nhaC"/>
    <property type="match status" value="1"/>
</dbReference>
<dbReference type="GO" id="GO:0015297">
    <property type="term" value="F:antiporter activity"/>
    <property type="evidence" value="ECO:0007669"/>
    <property type="project" value="UniProtKB-KW"/>
</dbReference>
<feature type="transmembrane region" description="Helical" evidence="9">
    <location>
        <begin position="37"/>
        <end position="53"/>
    </location>
</feature>
<evidence type="ECO:0000313" key="15">
    <source>
        <dbReference type="Proteomes" id="UP000297014"/>
    </source>
</evidence>
<sequence>MIQTEKKRNPSFFESILMVVLMLGVMIYSIFYLKVEPHLPLLISLVLFLILGFKNKYSWSELEESMIDGIKIGLKPLLILAIVGMIIAVWMLSGTVPTLIYYGLQIISPQWFTISALMICILVSTFTGSSFTTVGTIGVAMFGIGTALGIHPALVAGAVISGACFGDKMSPLSDTTNFAAGIAGIDLFEHIKHLCWTMIPALIITVSIYLLIGNGETVASIDTTNALMLSLQQEFKISWLTLLSPLIVVLLAAKKKPTIFVLMVGVISGILTAIFVQGVMNPIVWLETLQSGYAAPIANETIAGIVNRGGLQSMMWSISLVMIALALGGVIQKIGLLDKLLQMMISKLKRQGDVIAATASTSIAVNTLTGEQYLSILIPGKLFPGLYEKHKLHRKNLARTLEDAGTLVNPLIPWGVSGAFFASVLGVSVVEYFPYAIFLFISPLLSIAFGYLGIGISAHNE</sequence>
<dbReference type="InterPro" id="IPR004770">
    <property type="entry name" value="Na/H_antiport_NhaC"/>
</dbReference>
<dbReference type="EMBL" id="JX399293">
    <property type="protein sequence ID" value="AFV25716.1"/>
    <property type="molecule type" value="Genomic_DNA"/>
</dbReference>
<feature type="transmembrane region" description="Helical" evidence="9">
    <location>
        <begin position="74"/>
        <end position="93"/>
    </location>
</feature>
<dbReference type="EMBL" id="ALPT02000045">
    <property type="protein sequence ID" value="KGA96843.1"/>
    <property type="molecule type" value="Genomic_DNA"/>
</dbReference>
<dbReference type="AlphaFoldDB" id="J8TM22"/>
<dbReference type="InterPro" id="IPR052180">
    <property type="entry name" value="NhaC_Na-H+_Antiporter"/>
</dbReference>
<dbReference type="GO" id="GO:0005886">
    <property type="term" value="C:plasma membrane"/>
    <property type="evidence" value="ECO:0007669"/>
    <property type="project" value="UniProtKB-SubCell"/>
</dbReference>
<feature type="transmembrane region" description="Helical" evidence="9">
    <location>
        <begin position="99"/>
        <end position="123"/>
    </location>
</feature>
<dbReference type="Proteomes" id="UP000297014">
    <property type="component" value="Unassembled WGS sequence"/>
</dbReference>
<dbReference type="Proteomes" id="UP000002754">
    <property type="component" value="Unassembled WGS sequence"/>
</dbReference>
<dbReference type="PANTHER" id="PTHR33451:SF6">
    <property type="entry name" value="NA(+)_H(+) ANTIPORTER NHAC"/>
    <property type="match status" value="1"/>
</dbReference>
<keyword evidence="3" id="KW-0050">Antiport</keyword>
<evidence type="ECO:0000256" key="4">
    <source>
        <dbReference type="ARBA" id="ARBA00022475"/>
    </source>
</evidence>
<keyword evidence="7 9" id="KW-0472">Membrane</keyword>
<evidence type="ECO:0000256" key="9">
    <source>
        <dbReference type="SAM" id="Phobius"/>
    </source>
</evidence>
<dbReference type="PANTHER" id="PTHR33451">
    <property type="entry name" value="MALATE-2H(+)/NA(+)-LACTATE ANTIPORTER"/>
    <property type="match status" value="1"/>
</dbReference>
<dbReference type="Pfam" id="PF03553">
    <property type="entry name" value="Na_H_antiporter"/>
    <property type="match status" value="1"/>
</dbReference>
<keyword evidence="5 9" id="KW-0812">Transmembrane</keyword>
<evidence type="ECO:0000313" key="13">
    <source>
        <dbReference type="EMBL" id="THG88839.1"/>
    </source>
</evidence>
<evidence type="ECO:0000256" key="1">
    <source>
        <dbReference type="ARBA" id="ARBA00004651"/>
    </source>
</evidence>
<feature type="transmembrane region" description="Helical" evidence="9">
    <location>
        <begin position="12"/>
        <end position="31"/>
    </location>
</feature>
<dbReference type="OrthoDB" id="9762978at2"/>
<name>J8TM22_ALKAL</name>